<dbReference type="InterPro" id="IPR051191">
    <property type="entry name" value="DCAF12"/>
</dbReference>
<protein>
    <submittedName>
        <fullName evidence="1">Uncharacterized protein</fullName>
    </submittedName>
</protein>
<accession>A0A8J1TLD5</accession>
<dbReference type="PANTHER" id="PTHR19860">
    <property type="entry name" value="DDB1- AND CUL4-ASSOCIATED FACTOR 12-RELATED"/>
    <property type="match status" value="1"/>
</dbReference>
<evidence type="ECO:0000313" key="2">
    <source>
        <dbReference type="Proteomes" id="UP000749559"/>
    </source>
</evidence>
<dbReference type="AlphaFoldDB" id="A0A8J1TLD5"/>
<name>A0A8J1TLD5_OWEFU</name>
<comment type="caution">
    <text evidence="1">The sequence shown here is derived from an EMBL/GenBank/DDBJ whole genome shotgun (WGS) entry which is preliminary data.</text>
</comment>
<organism evidence="1 2">
    <name type="scientific">Owenia fusiformis</name>
    <name type="common">Polychaete worm</name>
    <dbReference type="NCBI Taxonomy" id="6347"/>
    <lineage>
        <taxon>Eukaryota</taxon>
        <taxon>Metazoa</taxon>
        <taxon>Spiralia</taxon>
        <taxon>Lophotrochozoa</taxon>
        <taxon>Annelida</taxon>
        <taxon>Polychaeta</taxon>
        <taxon>Sedentaria</taxon>
        <taxon>Canalipalpata</taxon>
        <taxon>Sabellida</taxon>
        <taxon>Oweniida</taxon>
        <taxon>Oweniidae</taxon>
        <taxon>Owenia</taxon>
    </lineage>
</organism>
<dbReference type="InterPro" id="IPR025139">
    <property type="entry name" value="DUF4062"/>
</dbReference>
<dbReference type="Pfam" id="PF13271">
    <property type="entry name" value="DUF4062"/>
    <property type="match status" value="1"/>
</dbReference>
<dbReference type="InterPro" id="IPR007111">
    <property type="entry name" value="NACHT_NTPase"/>
</dbReference>
<dbReference type="Proteomes" id="UP000749559">
    <property type="component" value="Unassembled WGS sequence"/>
</dbReference>
<dbReference type="SUPFAM" id="SSF52540">
    <property type="entry name" value="P-loop containing nucleoside triphosphate hydrolases"/>
    <property type="match status" value="1"/>
</dbReference>
<dbReference type="Gene3D" id="3.40.50.300">
    <property type="entry name" value="P-loop containing nucleotide triphosphate hydrolases"/>
    <property type="match status" value="1"/>
</dbReference>
<dbReference type="InterPro" id="IPR027417">
    <property type="entry name" value="P-loop_NTPase"/>
</dbReference>
<dbReference type="GO" id="GO:0080008">
    <property type="term" value="C:Cul4-RING E3 ubiquitin ligase complex"/>
    <property type="evidence" value="ECO:0007669"/>
    <property type="project" value="TreeGrafter"/>
</dbReference>
<proteinExistence type="predicted"/>
<dbReference type="OrthoDB" id="2325716at2759"/>
<dbReference type="EMBL" id="CAIIXF020000012">
    <property type="protein sequence ID" value="CAH1801692.1"/>
    <property type="molecule type" value="Genomic_DNA"/>
</dbReference>
<dbReference type="Pfam" id="PF05729">
    <property type="entry name" value="NACHT"/>
    <property type="match status" value="1"/>
</dbReference>
<evidence type="ECO:0000313" key="1">
    <source>
        <dbReference type="EMBL" id="CAH1801692.1"/>
    </source>
</evidence>
<sequence>MYRHYKFECINRDNTQTEISKRDVSLLNTSDKDAWHIDPANPTATVKECWNIINDQCNVVKSLNVKSSSTLHTIGFKPVRIFVSSTFRDFHTERDILVKRVFPELKEWCEERKLLLLECDLRWGVPKDSTTRTTLCTCLEELDRCHNETNGEPFFLSLLCERYGWVPLYGDVPLDLQEKYRWVPNTSVTTMEILHGALRSKNPNALFCIRNNGFIHKLPEKVQSYFVESEPLPQTQMKTLKEHIHMMFPNQVFEYYCTVSSDQANEKTKLEVEDAFAKEVLRFFKSAISKKYPIEERSYSNEEAFEDQAHDIYMKSKAAFVEGRQMELHALCQLCGDNTEQNRRNNCSRLVVLKGPHGYGKSALLANFIQKKEHEDIHVFYHFISNISSSQTPLNITKRLFNYIMKLNGKEQALKPGDKYADLLIELMKTYRGEGCIVVIDGVNESMDIASQSHLNWLPKEWPLNITCIISTDCNSITESRLPENAVTLELKDLPVEDRRKIASTYLGRYNKTLDEEQMNMLITNKGSSLPLWLLSACEDLRIFGHFRRLTDHIRELPDSINGLMKQIIDRLVLEDDSGLLKKAMCLIYCSKCGLPDRFAPLILGDYENNITLPPIQWATIRRLIKPFIRSTTHWQSGEEMIVFSHDVLSNVIPEHFMSKLKEEEYHRHLAGFYNKKDLHLNDFTVCVNLPYHLLHGSLITELIGFFRNDPRSLQISTMFVREYLQSARCPNVIVSTAGTKQEKNVLKLCHMCSLKHRAFNKRSTASNDKVCCICGDVVISKHHTTAGFCFKHKIKYHLAPGVEKCFICENVIQKNQSHDVLLCNFCDVGMYYQRCCVYNT</sequence>
<gene>
    <name evidence="1" type="ORF">OFUS_LOCUS25459</name>
</gene>
<dbReference type="PANTHER" id="PTHR19860:SF42">
    <property type="entry name" value="RING-TYPE DOMAIN-CONTAINING PROTEIN"/>
    <property type="match status" value="1"/>
</dbReference>
<keyword evidence="2" id="KW-1185">Reference proteome</keyword>
<reference evidence="1" key="1">
    <citation type="submission" date="2022-03" db="EMBL/GenBank/DDBJ databases">
        <authorList>
            <person name="Martin C."/>
        </authorList>
    </citation>
    <scope>NUCLEOTIDE SEQUENCE</scope>
</reference>